<feature type="domain" description="Origin recognition complex subunit 4 C-terminal" evidence="8">
    <location>
        <begin position="476"/>
        <end position="687"/>
    </location>
</feature>
<keyword evidence="4" id="KW-0238">DNA-binding</keyword>
<keyword evidence="5" id="KW-0539">Nucleus</keyword>
<keyword evidence="3" id="KW-0235">DNA replication</keyword>
<dbReference type="InterPro" id="IPR016527">
    <property type="entry name" value="ORC4"/>
</dbReference>
<dbReference type="EMBL" id="CAIF01000049">
    <property type="protein sequence ID" value="CCH42648.1"/>
    <property type="molecule type" value="Genomic_DNA"/>
</dbReference>
<evidence type="ECO:0000259" key="8">
    <source>
        <dbReference type="Pfam" id="PF14629"/>
    </source>
</evidence>
<evidence type="ECO:0000256" key="3">
    <source>
        <dbReference type="ARBA" id="ARBA00022705"/>
    </source>
</evidence>
<dbReference type="STRING" id="1206466.K0KNE5"/>
<dbReference type="InterPro" id="IPR027417">
    <property type="entry name" value="P-loop_NTPase"/>
</dbReference>
<evidence type="ECO:0000256" key="2">
    <source>
        <dbReference type="ARBA" id="ARBA00005334"/>
    </source>
</evidence>
<dbReference type="SUPFAM" id="SSF52540">
    <property type="entry name" value="P-loop containing nucleoside triphosphate hydrolases"/>
    <property type="match status" value="1"/>
</dbReference>
<dbReference type="GO" id="GO:0006270">
    <property type="term" value="P:DNA replication initiation"/>
    <property type="evidence" value="ECO:0007669"/>
    <property type="project" value="TreeGrafter"/>
</dbReference>
<gene>
    <name evidence="9" type="ORF">BN7_2192</name>
</gene>
<evidence type="ECO:0000256" key="1">
    <source>
        <dbReference type="ARBA" id="ARBA00004123"/>
    </source>
</evidence>
<comment type="caution">
    <text evidence="9">The sequence shown here is derived from an EMBL/GenBank/DDBJ whole genome shotgun (WGS) entry which is preliminary data.</text>
</comment>
<dbReference type="PANTHER" id="PTHR12087">
    <property type="entry name" value="ORIGIN RECOGNITION COMPLEX SUBUNIT 4"/>
    <property type="match status" value="1"/>
</dbReference>
<feature type="compositionally biased region" description="Basic and acidic residues" evidence="6">
    <location>
        <begin position="79"/>
        <end position="97"/>
    </location>
</feature>
<keyword evidence="10" id="KW-1185">Reference proteome</keyword>
<comment type="subcellular location">
    <subcellularLocation>
        <location evidence="1">Nucleus</location>
    </subcellularLocation>
</comment>
<dbReference type="PANTHER" id="PTHR12087:SF0">
    <property type="entry name" value="ORIGIN RECOGNITION COMPLEX SUBUNIT 4"/>
    <property type="match status" value="1"/>
</dbReference>
<evidence type="ECO:0000259" key="7">
    <source>
        <dbReference type="Pfam" id="PF13191"/>
    </source>
</evidence>
<dbReference type="FunCoup" id="K0KNE5">
    <property type="interactions" value="782"/>
</dbReference>
<comment type="similarity">
    <text evidence="2">Belongs to the ORC4 family.</text>
</comment>
<dbReference type="InterPro" id="IPR041664">
    <property type="entry name" value="AAA_16"/>
</dbReference>
<feature type="domain" description="Orc1-like AAA ATPase" evidence="7">
    <location>
        <begin position="265"/>
        <end position="429"/>
    </location>
</feature>
<feature type="region of interest" description="Disordered" evidence="6">
    <location>
        <begin position="189"/>
        <end position="220"/>
    </location>
</feature>
<name>K0KNE5_WICCF</name>
<dbReference type="InParanoid" id="K0KNE5"/>
<evidence type="ECO:0000256" key="4">
    <source>
        <dbReference type="ARBA" id="ARBA00023125"/>
    </source>
</evidence>
<dbReference type="AlphaFoldDB" id="K0KNE5"/>
<dbReference type="GO" id="GO:0003688">
    <property type="term" value="F:DNA replication origin binding"/>
    <property type="evidence" value="ECO:0007669"/>
    <property type="project" value="TreeGrafter"/>
</dbReference>
<dbReference type="GO" id="GO:0005664">
    <property type="term" value="C:nuclear origin of replication recognition complex"/>
    <property type="evidence" value="ECO:0007669"/>
    <property type="project" value="TreeGrafter"/>
</dbReference>
<organism evidence="9 10">
    <name type="scientific">Wickerhamomyces ciferrii (strain ATCC 14091 / BCRC 22168 / CBS 111 / JCM 3599 / NBRC 0793 / NRRL Y-1031 F-60-10)</name>
    <name type="common">Yeast</name>
    <name type="synonym">Pichia ciferrii</name>
    <dbReference type="NCBI Taxonomy" id="1206466"/>
    <lineage>
        <taxon>Eukaryota</taxon>
        <taxon>Fungi</taxon>
        <taxon>Dikarya</taxon>
        <taxon>Ascomycota</taxon>
        <taxon>Saccharomycotina</taxon>
        <taxon>Saccharomycetes</taxon>
        <taxon>Phaffomycetales</taxon>
        <taxon>Wickerhamomycetaceae</taxon>
        <taxon>Wickerhamomyces</taxon>
    </lineage>
</organism>
<accession>K0KNE5</accession>
<dbReference type="Gene3D" id="3.40.50.300">
    <property type="entry name" value="P-loop containing nucleotide triphosphate hydrolases"/>
    <property type="match status" value="1"/>
</dbReference>
<dbReference type="Pfam" id="PF14629">
    <property type="entry name" value="ORC4_C"/>
    <property type="match status" value="1"/>
</dbReference>
<dbReference type="HOGENOM" id="CLU_394410_0_0_1"/>
<feature type="compositionally biased region" description="Gly residues" evidence="6">
    <location>
        <begin position="66"/>
        <end position="77"/>
    </location>
</feature>
<protein>
    <submittedName>
        <fullName evidence="9">Origin recognition complex subunit 4</fullName>
    </submittedName>
</protein>
<feature type="compositionally biased region" description="Acidic residues" evidence="6">
    <location>
        <begin position="207"/>
        <end position="220"/>
    </location>
</feature>
<dbReference type="InterPro" id="IPR032705">
    <property type="entry name" value="ORC4_C"/>
</dbReference>
<feature type="region of interest" description="Disordered" evidence="6">
    <location>
        <begin position="1"/>
        <end position="24"/>
    </location>
</feature>
<dbReference type="Pfam" id="PF13191">
    <property type="entry name" value="AAA_16"/>
    <property type="match status" value="1"/>
</dbReference>
<evidence type="ECO:0000313" key="9">
    <source>
        <dbReference type="EMBL" id="CCH42648.1"/>
    </source>
</evidence>
<feature type="compositionally biased region" description="Polar residues" evidence="6">
    <location>
        <begin position="194"/>
        <end position="204"/>
    </location>
</feature>
<dbReference type="eggNOG" id="KOG2228">
    <property type="taxonomic scope" value="Eukaryota"/>
</dbReference>
<sequence>MSKRQTETEEEHRERLQRESDFAGEFGEVRKTNLTVDADKLISGSKPKNKLKGIKLFRSLGERKSGGGVGNGKGNGVGEVEKRKSVKEEPQAKKQKLESNVNQSIKTTEYHLNLDDDETENNDPIVTNKLKLTKIRDDDEDLDDEDSQPRFININALKALGKSNISNDTPIYHLDPNDDEPETIEKETHIIDTPETTQKNNVQENNDNNDNDDDDNDDEFFDAQDQTLEVNLPDRSTDQINEMQIVNLKVKLYSKLTGKSNRIPYGLESKFQDIYKLLESTIKDHESQSALVVGPKNSGKTAVLNSVLDQLRSNISQTNEDFLLIKISGITQEDDKSAVKSIARQLDLEISRAYHINIRTLDDNELLAQKSVTEAFANILSILDKHILTEKSDQKFIKLPIIFIIDEVDVYASPNRQTLLYNLFDLVENSSTPITTLCFSSKFTVKDMFEKRVRSRFSQRMIQFPKFPMGQFVSVAEKILSIDEPTNDYEIKWNEYVTNLINNDSSLRKIVIYNHLTVNNFKDFYNHCTYPISKISSQQPFLNDLDFNKYLDNHSKNSIIKIINSLSEIEISLLICAARLVVKNDINWINLNTTYEEYLQLSKSTNQNRSSTIFNINSINTGFKIWSKEKCEEPWIFLQKINLLTSSISSSTSNNNKTNKSIDFSNNTVETKMWQLEITLDELRLIVDSDKNVKSWTRL</sequence>
<evidence type="ECO:0000256" key="6">
    <source>
        <dbReference type="SAM" id="MobiDB-lite"/>
    </source>
</evidence>
<evidence type="ECO:0000256" key="5">
    <source>
        <dbReference type="ARBA" id="ARBA00023242"/>
    </source>
</evidence>
<dbReference type="Proteomes" id="UP000009328">
    <property type="component" value="Unassembled WGS sequence"/>
</dbReference>
<reference evidence="9 10" key="1">
    <citation type="journal article" date="2012" name="Eukaryot. Cell">
        <title>Draft genome sequence of Wickerhamomyces ciferrii NRRL Y-1031 F-60-10.</title>
        <authorList>
            <person name="Schneider J."/>
            <person name="Andrea H."/>
            <person name="Blom J."/>
            <person name="Jaenicke S."/>
            <person name="Ruckert C."/>
            <person name="Schorsch C."/>
            <person name="Szczepanowski R."/>
            <person name="Farwick M."/>
            <person name="Goesmann A."/>
            <person name="Puhler A."/>
            <person name="Schaffer S."/>
            <person name="Tauch A."/>
            <person name="Kohler T."/>
            <person name="Brinkrolf K."/>
        </authorList>
    </citation>
    <scope>NUCLEOTIDE SEQUENCE [LARGE SCALE GENOMIC DNA]</scope>
    <source>
        <strain evidence="10">ATCC 14091 / BCRC 22168 / CBS 111 / JCM 3599 / NBRC 0793 / NRRL Y-1031 F-60-10</strain>
    </source>
</reference>
<evidence type="ECO:0000313" key="10">
    <source>
        <dbReference type="Proteomes" id="UP000009328"/>
    </source>
</evidence>
<feature type="region of interest" description="Disordered" evidence="6">
    <location>
        <begin position="61"/>
        <end position="104"/>
    </location>
</feature>
<proteinExistence type="inferred from homology"/>